<protein>
    <submittedName>
        <fullName evidence="1">Uncharacterized protein</fullName>
    </submittedName>
</protein>
<organism evidence="1 2">
    <name type="scientific">Apiospora saccharicola</name>
    <dbReference type="NCBI Taxonomy" id="335842"/>
    <lineage>
        <taxon>Eukaryota</taxon>
        <taxon>Fungi</taxon>
        <taxon>Dikarya</taxon>
        <taxon>Ascomycota</taxon>
        <taxon>Pezizomycotina</taxon>
        <taxon>Sordariomycetes</taxon>
        <taxon>Xylariomycetidae</taxon>
        <taxon>Amphisphaeriales</taxon>
        <taxon>Apiosporaceae</taxon>
        <taxon>Apiospora</taxon>
    </lineage>
</organism>
<dbReference type="EMBL" id="JAQQWM010000001">
    <property type="protein sequence ID" value="KAK8081765.1"/>
    <property type="molecule type" value="Genomic_DNA"/>
</dbReference>
<name>A0ABR1WE51_9PEZI</name>
<sequence>MLRTSKRVYAEAAGILYGENTLYICRSPNSIKNLLQTIGPRNAGLIRRVAGFHWPYASFPSPPSLLAEEEGGRRFAGLTELEFREFTHLKFQDLGRLPLWWNSPMHISLRFDKVYVEQSRSEGPGWTKKVAEALPALLETRLRADFPRLRGVTLEHVAWPSWYADREEGRAFREGRLEWETEMEGVMRVAGWGLERKEGIKGTRVLQFKWKD</sequence>
<dbReference type="Proteomes" id="UP001446871">
    <property type="component" value="Unassembled WGS sequence"/>
</dbReference>
<proteinExistence type="predicted"/>
<evidence type="ECO:0000313" key="2">
    <source>
        <dbReference type="Proteomes" id="UP001446871"/>
    </source>
</evidence>
<evidence type="ECO:0000313" key="1">
    <source>
        <dbReference type="EMBL" id="KAK8081765.1"/>
    </source>
</evidence>
<keyword evidence="2" id="KW-1185">Reference proteome</keyword>
<reference evidence="1 2" key="1">
    <citation type="submission" date="2023-01" db="EMBL/GenBank/DDBJ databases">
        <title>Analysis of 21 Apiospora genomes using comparative genomics revels a genus with tremendous synthesis potential of carbohydrate active enzymes and secondary metabolites.</title>
        <authorList>
            <person name="Sorensen T."/>
        </authorList>
    </citation>
    <scope>NUCLEOTIDE SEQUENCE [LARGE SCALE GENOMIC DNA]</scope>
    <source>
        <strain evidence="1 2">CBS 83171</strain>
    </source>
</reference>
<accession>A0ABR1WE51</accession>
<comment type="caution">
    <text evidence="1">The sequence shown here is derived from an EMBL/GenBank/DDBJ whole genome shotgun (WGS) entry which is preliminary data.</text>
</comment>
<gene>
    <name evidence="1" type="ORF">PG996_000546</name>
</gene>